<feature type="domain" description="Type I restriction modification DNA specificity" evidence="4">
    <location>
        <begin position="56"/>
        <end position="173"/>
    </location>
</feature>
<gene>
    <name evidence="5" type="ORF">C3Y92_05945</name>
</gene>
<dbReference type="Proteomes" id="UP000293296">
    <property type="component" value="Chromosome"/>
</dbReference>
<evidence type="ECO:0000313" key="6">
    <source>
        <dbReference type="Proteomes" id="UP000293296"/>
    </source>
</evidence>
<dbReference type="InterPro" id="IPR044946">
    <property type="entry name" value="Restrct_endonuc_typeI_TRD_sf"/>
</dbReference>
<protein>
    <recommendedName>
        <fullName evidence="4">Type I restriction modification DNA specificity domain-containing protein</fullName>
    </recommendedName>
</protein>
<evidence type="ECO:0000313" key="5">
    <source>
        <dbReference type="EMBL" id="QAZ66808.1"/>
    </source>
</evidence>
<dbReference type="Gene3D" id="3.90.220.20">
    <property type="entry name" value="DNA methylase specificity domains"/>
    <property type="match status" value="1"/>
</dbReference>
<accession>A0A4P6HNR7</accession>
<evidence type="ECO:0000259" key="4">
    <source>
        <dbReference type="Pfam" id="PF01420"/>
    </source>
</evidence>
<comment type="similarity">
    <text evidence="1">Belongs to the type-I restriction system S methylase family.</text>
</comment>
<evidence type="ECO:0000256" key="3">
    <source>
        <dbReference type="ARBA" id="ARBA00023125"/>
    </source>
</evidence>
<keyword evidence="3" id="KW-0238">DNA-binding</keyword>
<dbReference type="Pfam" id="PF01420">
    <property type="entry name" value="Methylase_S"/>
    <property type="match status" value="1"/>
</dbReference>
<dbReference type="SUPFAM" id="SSF116734">
    <property type="entry name" value="DNA methylase specificity domain"/>
    <property type="match status" value="1"/>
</dbReference>
<keyword evidence="6" id="KW-1185">Reference proteome</keyword>
<sequence>MTLGEIVDVIRCQLPRQRTGGGKGWLLCQEVAQANFEAISGLVEGGSENVWIELDPDGKQRKYLIQSGDVLFSFRGTGGTLGQVGLYIGQKDDNVVCGQSLCILRPKNVDVIWFYHFMRKKEIRDKILSMASGDRLMTINLSNLRDFLVEMPTDRDILEVYEKHTRILEMHEQMNILRKELIELMQ</sequence>
<dbReference type="AlphaFoldDB" id="A0A4P6HNR7"/>
<name>A0A4P6HNR7_9BACT</name>
<dbReference type="KEGG" id="dcb:C3Y92_05945"/>
<dbReference type="CDD" id="cd16961">
    <property type="entry name" value="RMtype1_S_TRD-CR_like"/>
    <property type="match status" value="1"/>
</dbReference>
<evidence type="ECO:0000256" key="2">
    <source>
        <dbReference type="ARBA" id="ARBA00022747"/>
    </source>
</evidence>
<dbReference type="GO" id="GO:0003677">
    <property type="term" value="F:DNA binding"/>
    <property type="evidence" value="ECO:0007669"/>
    <property type="project" value="UniProtKB-KW"/>
</dbReference>
<proteinExistence type="inferred from homology"/>
<dbReference type="GO" id="GO:0009307">
    <property type="term" value="P:DNA restriction-modification system"/>
    <property type="evidence" value="ECO:0007669"/>
    <property type="project" value="UniProtKB-KW"/>
</dbReference>
<reference evidence="5 6" key="1">
    <citation type="submission" date="2018-02" db="EMBL/GenBank/DDBJ databases">
        <title>Genome sequence of Desulfovibrio carbinolicus DSM 3852.</title>
        <authorList>
            <person name="Wilbanks E."/>
            <person name="Skennerton C.T."/>
            <person name="Orphan V.J."/>
        </authorList>
    </citation>
    <scope>NUCLEOTIDE SEQUENCE [LARGE SCALE GENOMIC DNA]</scope>
    <source>
        <strain evidence="5 6">DSM 3852</strain>
    </source>
</reference>
<organism evidence="5 6">
    <name type="scientific">Solidesulfovibrio carbinolicus</name>
    <dbReference type="NCBI Taxonomy" id="296842"/>
    <lineage>
        <taxon>Bacteria</taxon>
        <taxon>Pseudomonadati</taxon>
        <taxon>Thermodesulfobacteriota</taxon>
        <taxon>Desulfovibrionia</taxon>
        <taxon>Desulfovibrionales</taxon>
        <taxon>Desulfovibrionaceae</taxon>
        <taxon>Solidesulfovibrio</taxon>
    </lineage>
</organism>
<dbReference type="EMBL" id="CP026538">
    <property type="protein sequence ID" value="QAZ66808.1"/>
    <property type="molecule type" value="Genomic_DNA"/>
</dbReference>
<dbReference type="InterPro" id="IPR000055">
    <property type="entry name" value="Restrct_endonuc_typeI_TRD"/>
</dbReference>
<keyword evidence="2" id="KW-0680">Restriction system</keyword>
<evidence type="ECO:0000256" key="1">
    <source>
        <dbReference type="ARBA" id="ARBA00010923"/>
    </source>
</evidence>